<organism evidence="1 2">
    <name type="scientific">Streptomyces griseofuscus</name>
    <dbReference type="NCBI Taxonomy" id="146922"/>
    <lineage>
        <taxon>Bacteria</taxon>
        <taxon>Bacillati</taxon>
        <taxon>Actinomycetota</taxon>
        <taxon>Actinomycetes</taxon>
        <taxon>Kitasatosporales</taxon>
        <taxon>Streptomycetaceae</taxon>
        <taxon>Streptomyces</taxon>
    </lineage>
</organism>
<dbReference type="AlphaFoldDB" id="A0A426S8L0"/>
<accession>A0A426S8L0</accession>
<keyword evidence="2" id="KW-1185">Reference proteome</keyword>
<evidence type="ECO:0000313" key="2">
    <source>
        <dbReference type="Proteomes" id="UP000276379"/>
    </source>
</evidence>
<dbReference type="EMBL" id="PDES01000006">
    <property type="protein sequence ID" value="RRQ86374.1"/>
    <property type="molecule type" value="Genomic_DNA"/>
</dbReference>
<proteinExistence type="predicted"/>
<comment type="caution">
    <text evidence="1">The sequence shown here is derived from an EMBL/GenBank/DDBJ whole genome shotgun (WGS) entry which is preliminary data.</text>
</comment>
<name>A0A426S8L0_9ACTN</name>
<dbReference type="Proteomes" id="UP000276379">
    <property type="component" value="Unassembled WGS sequence"/>
</dbReference>
<protein>
    <submittedName>
        <fullName evidence="1">Uncharacterized protein</fullName>
    </submittedName>
</protein>
<sequence>MRSYYDELDTWSYFELDNESWALRHVDLQGPTLQPVTATALSEVLGIGDQRDQTAMADYEHKYGILGEGSLDGWQDTQSATEITAAEFERIWASARKALAPDGG</sequence>
<gene>
    <name evidence="1" type="ORF">CQW44_15765</name>
</gene>
<reference evidence="1 2" key="1">
    <citation type="submission" date="2017-10" db="EMBL/GenBank/DDBJ databases">
        <title>Draft genome of actinobacteria isolated from guarana (Paullinia cupana (Mart.) Ducke.</title>
        <authorList>
            <person name="Siqueira K.A."/>
            <person name="Liotti R.G."/>
            <person name="Mendes T.A."/>
            <person name="Soares M.A."/>
        </authorList>
    </citation>
    <scope>NUCLEOTIDE SEQUENCE [LARGE SCALE GENOMIC DNA]</scope>
    <source>
        <strain evidence="1 2">199</strain>
    </source>
</reference>
<evidence type="ECO:0000313" key="1">
    <source>
        <dbReference type="EMBL" id="RRQ86374.1"/>
    </source>
</evidence>